<evidence type="ECO:0000313" key="2">
    <source>
        <dbReference type="EMBL" id="KAL0809016.1"/>
    </source>
</evidence>
<evidence type="ECO:0000256" key="1">
    <source>
        <dbReference type="SAM" id="SignalP"/>
    </source>
</evidence>
<accession>A0ABD0S5P7</accession>
<evidence type="ECO:0000313" key="4">
    <source>
        <dbReference type="Proteomes" id="UP001549920"/>
    </source>
</evidence>
<dbReference type="AlphaFoldDB" id="A0ABD0S5P7"/>
<dbReference type="EMBL" id="JBEUOH010000030">
    <property type="protein sequence ID" value="KAL0858524.1"/>
    <property type="molecule type" value="Genomic_DNA"/>
</dbReference>
<dbReference type="EMBL" id="JBEDNZ010000030">
    <property type="protein sequence ID" value="KAL0809016.1"/>
    <property type="molecule type" value="Genomic_DNA"/>
</dbReference>
<evidence type="ECO:0000313" key="3">
    <source>
        <dbReference type="EMBL" id="KAL0858524.1"/>
    </source>
</evidence>
<organism evidence="2 5">
    <name type="scientific">Loxostege sticticalis</name>
    <name type="common">Beet webworm moth</name>
    <dbReference type="NCBI Taxonomy" id="481309"/>
    <lineage>
        <taxon>Eukaryota</taxon>
        <taxon>Metazoa</taxon>
        <taxon>Ecdysozoa</taxon>
        <taxon>Arthropoda</taxon>
        <taxon>Hexapoda</taxon>
        <taxon>Insecta</taxon>
        <taxon>Pterygota</taxon>
        <taxon>Neoptera</taxon>
        <taxon>Endopterygota</taxon>
        <taxon>Lepidoptera</taxon>
        <taxon>Glossata</taxon>
        <taxon>Ditrysia</taxon>
        <taxon>Pyraloidea</taxon>
        <taxon>Crambidae</taxon>
        <taxon>Pyraustinae</taxon>
        <taxon>Loxostege</taxon>
    </lineage>
</organism>
<feature type="signal peptide" evidence="1">
    <location>
        <begin position="1"/>
        <end position="30"/>
    </location>
</feature>
<dbReference type="Proteomes" id="UP001549920">
    <property type="component" value="Unassembled WGS sequence"/>
</dbReference>
<reference evidence="4 5" key="1">
    <citation type="submission" date="2024-06" db="EMBL/GenBank/DDBJ databases">
        <title>A chromosome-level genome assembly of beet webworm, Loxostege sticticalis.</title>
        <authorList>
            <person name="Zhang Y."/>
        </authorList>
    </citation>
    <scope>NUCLEOTIDE SEQUENCE [LARGE SCALE GENOMIC DNA]</scope>
    <source>
        <strain evidence="3">AQ026</strain>
        <strain evidence="2">AQ028</strain>
        <tissue evidence="2">Male pupae</tissue>
        <tissue evidence="3">Whole body</tissue>
    </source>
</reference>
<gene>
    <name evidence="3" type="ORF">ABMA27_012385</name>
    <name evidence="2" type="ORF">ABMA28_012664</name>
</gene>
<dbReference type="EMBL" id="JBEUOH010000030">
    <property type="protein sequence ID" value="KAL0858527.1"/>
    <property type="molecule type" value="Genomic_DNA"/>
</dbReference>
<dbReference type="Proteomes" id="UP001549921">
    <property type="component" value="Unassembled WGS sequence"/>
</dbReference>
<dbReference type="EMBL" id="JBEUOH010000030">
    <property type="protein sequence ID" value="KAL0858528.1"/>
    <property type="molecule type" value="Genomic_DNA"/>
</dbReference>
<sequence>MRLFWRVEMWCRRQAAAAMLPLLLVGWLTGESSEALTTFGKSNTQPPKEVAPTAPPARACNKPADCAGISSSSCVRTHYDSTTRCLCGDNSPPVNGQCEAQTKSLYHTCSNSDECNDGLVCGAPNITGTPPPHLRMHSASDKICLCDAENGFREREHTCSDADILKTSVFAVIIVSCLRKVLVY</sequence>
<comment type="caution">
    <text evidence="2">The sequence shown here is derived from an EMBL/GenBank/DDBJ whole genome shotgun (WGS) entry which is preliminary data.</text>
</comment>
<feature type="chain" id="PRO_5044722584" evidence="1">
    <location>
        <begin position="31"/>
        <end position="184"/>
    </location>
</feature>
<name>A0ABD0S5P7_LOXSC</name>
<keyword evidence="4" id="KW-1185">Reference proteome</keyword>
<evidence type="ECO:0000313" key="5">
    <source>
        <dbReference type="Proteomes" id="UP001549921"/>
    </source>
</evidence>
<proteinExistence type="predicted"/>
<keyword evidence="1" id="KW-0732">Signal</keyword>
<protein>
    <submittedName>
        <fullName evidence="2">Uncharacterized protein</fullName>
    </submittedName>
</protein>